<feature type="region of interest" description="Disordered" evidence="1">
    <location>
        <begin position="19"/>
        <end position="44"/>
    </location>
</feature>
<accession>A0A8H6XI18</accession>
<evidence type="ECO:0000313" key="2">
    <source>
        <dbReference type="EMBL" id="KAF7340745.1"/>
    </source>
</evidence>
<dbReference type="Proteomes" id="UP000623467">
    <property type="component" value="Unassembled WGS sequence"/>
</dbReference>
<sequence>MPRHRDECLARVHPRAAGPLKVSLLQDHPPAGASRDHDGHRSKLRSRYRLGPHFRAGTMQSPSAARAAAIAAASSGSRRHRRPVTALIALHHISQDPLLSLLPGTLLLLNTLRFAPSVAAVPKYSMYVRAC</sequence>
<keyword evidence="3" id="KW-1185">Reference proteome</keyword>
<name>A0A8H6XI18_9AGAR</name>
<evidence type="ECO:0000313" key="3">
    <source>
        <dbReference type="Proteomes" id="UP000623467"/>
    </source>
</evidence>
<protein>
    <submittedName>
        <fullName evidence="2">Uncharacterized protein</fullName>
    </submittedName>
</protein>
<comment type="caution">
    <text evidence="2">The sequence shown here is derived from an EMBL/GenBank/DDBJ whole genome shotgun (WGS) entry which is preliminary data.</text>
</comment>
<reference evidence="2" key="1">
    <citation type="submission" date="2020-05" db="EMBL/GenBank/DDBJ databases">
        <title>Mycena genomes resolve the evolution of fungal bioluminescence.</title>
        <authorList>
            <person name="Tsai I.J."/>
        </authorList>
    </citation>
    <scope>NUCLEOTIDE SEQUENCE</scope>
    <source>
        <strain evidence="2">160909Yilan</strain>
    </source>
</reference>
<gene>
    <name evidence="2" type="ORF">MSAN_02102900</name>
</gene>
<dbReference type="EMBL" id="JACAZH010000029">
    <property type="protein sequence ID" value="KAF7340745.1"/>
    <property type="molecule type" value="Genomic_DNA"/>
</dbReference>
<proteinExistence type="predicted"/>
<dbReference type="AlphaFoldDB" id="A0A8H6XI18"/>
<organism evidence="2 3">
    <name type="scientific">Mycena sanguinolenta</name>
    <dbReference type="NCBI Taxonomy" id="230812"/>
    <lineage>
        <taxon>Eukaryota</taxon>
        <taxon>Fungi</taxon>
        <taxon>Dikarya</taxon>
        <taxon>Basidiomycota</taxon>
        <taxon>Agaricomycotina</taxon>
        <taxon>Agaricomycetes</taxon>
        <taxon>Agaricomycetidae</taxon>
        <taxon>Agaricales</taxon>
        <taxon>Marasmiineae</taxon>
        <taxon>Mycenaceae</taxon>
        <taxon>Mycena</taxon>
    </lineage>
</organism>
<evidence type="ECO:0000256" key="1">
    <source>
        <dbReference type="SAM" id="MobiDB-lite"/>
    </source>
</evidence>